<proteinExistence type="predicted"/>
<evidence type="ECO:0000259" key="1">
    <source>
        <dbReference type="Pfam" id="PF11558"/>
    </source>
</evidence>
<dbReference type="InterPro" id="IPR021084">
    <property type="entry name" value="Het-s_prion_dom"/>
</dbReference>
<dbReference type="Gene3D" id="1.20.120.1020">
    <property type="entry name" value="Prion-inhibition and propagation, HeLo domain"/>
    <property type="match status" value="1"/>
</dbReference>
<dbReference type="Proteomes" id="UP001055115">
    <property type="component" value="Unassembled WGS sequence"/>
</dbReference>
<dbReference type="InterPro" id="IPR029498">
    <property type="entry name" value="HeLo_dom"/>
</dbReference>
<organism evidence="3 4">
    <name type="scientific">Colletotrichum spaethianum</name>
    <dbReference type="NCBI Taxonomy" id="700344"/>
    <lineage>
        <taxon>Eukaryota</taxon>
        <taxon>Fungi</taxon>
        <taxon>Dikarya</taxon>
        <taxon>Ascomycota</taxon>
        <taxon>Pezizomycotina</taxon>
        <taxon>Sordariomycetes</taxon>
        <taxon>Hypocreomycetidae</taxon>
        <taxon>Glomerellales</taxon>
        <taxon>Glomerellaceae</taxon>
        <taxon>Colletotrichum</taxon>
        <taxon>Colletotrichum spaethianum species complex</taxon>
    </lineage>
</organism>
<name>A0AA37P271_9PEZI</name>
<dbReference type="PANTHER" id="PTHR37542">
    <property type="entry name" value="HELO DOMAIN-CONTAINING PROTEIN-RELATED"/>
    <property type="match status" value="1"/>
</dbReference>
<protein>
    <submittedName>
        <fullName evidence="3">Heterokaryon incompatibility protein s</fullName>
    </submittedName>
</protein>
<dbReference type="Pfam" id="PF14479">
    <property type="entry name" value="HeLo"/>
    <property type="match status" value="1"/>
</dbReference>
<sequence length="289" mass="32269">MAAETFGVVAGALSIASLFNNCVDCFEYIQMGRHFGRDFERSLLRIDIAKARLSRWGEAVAINENPCFTTNTPGDRSSLQVQSILEQINDLFQTLQRSSKHYEIGANHEDLVRLTDTGMQPVAQQLHRRLSLIAGQRQKKTSLTKKVTWALYDGKNFNKLVNEMMDFVDALETLFPAEQARRRLARLEIDAVEDEESLTMLQDAAQEADSVLSEAVREKFEGMTGRNYAEVISAEEQAKIRVGNEWSEAALDPATRYTDRTENGAGSVAARGTTAVHIGNRYGGRGIFD</sequence>
<reference evidence="3 4" key="1">
    <citation type="submission" date="2022-03" db="EMBL/GenBank/DDBJ databases">
        <title>Genome data of Colletotrichum spp.</title>
        <authorList>
            <person name="Utami Y.D."/>
            <person name="Hiruma K."/>
        </authorList>
    </citation>
    <scope>NUCLEOTIDE SEQUENCE [LARGE SCALE GENOMIC DNA]</scope>
    <source>
        <strain evidence="3 4">MAFF 239500</strain>
    </source>
</reference>
<evidence type="ECO:0000313" key="4">
    <source>
        <dbReference type="Proteomes" id="UP001055115"/>
    </source>
</evidence>
<gene>
    <name evidence="3" type="ORF">ColSpa_06149</name>
</gene>
<dbReference type="GeneID" id="73326951"/>
<evidence type="ECO:0000259" key="2">
    <source>
        <dbReference type="Pfam" id="PF14479"/>
    </source>
</evidence>
<dbReference type="AlphaFoldDB" id="A0AA37P271"/>
<dbReference type="PANTHER" id="PTHR37542:SF3">
    <property type="entry name" value="PRION-INHIBITION AND PROPAGATION HELO DOMAIN-CONTAINING PROTEIN"/>
    <property type="match status" value="1"/>
</dbReference>
<dbReference type="Pfam" id="PF11558">
    <property type="entry name" value="HET-s_218-289"/>
    <property type="match status" value="1"/>
</dbReference>
<evidence type="ECO:0000313" key="3">
    <source>
        <dbReference type="EMBL" id="GKT45968.1"/>
    </source>
</evidence>
<comment type="caution">
    <text evidence="3">The sequence shown here is derived from an EMBL/GenBank/DDBJ whole genome shotgun (WGS) entry which is preliminary data.</text>
</comment>
<accession>A0AA37P271</accession>
<dbReference type="InterPro" id="IPR038305">
    <property type="entry name" value="HeLo_sf"/>
</dbReference>
<keyword evidence="4" id="KW-1185">Reference proteome</keyword>
<dbReference type="RefSeq" id="XP_049128318.1">
    <property type="nucleotide sequence ID" value="XM_049272361.1"/>
</dbReference>
<feature type="domain" description="Het-s prion-forming" evidence="1">
    <location>
        <begin position="219"/>
        <end position="283"/>
    </location>
</feature>
<feature type="domain" description="Prion-inhibition and propagation HeLo" evidence="2">
    <location>
        <begin position="7"/>
        <end position="201"/>
    </location>
</feature>
<dbReference type="EMBL" id="BQXU01000014">
    <property type="protein sequence ID" value="GKT45968.1"/>
    <property type="molecule type" value="Genomic_DNA"/>
</dbReference>